<evidence type="ECO:0000256" key="1">
    <source>
        <dbReference type="SAM" id="MobiDB-lite"/>
    </source>
</evidence>
<dbReference type="RefSeq" id="WP_394836287.1">
    <property type="nucleotide sequence ID" value="NZ_CP089929.1"/>
</dbReference>
<evidence type="ECO:0000313" key="3">
    <source>
        <dbReference type="Proteomes" id="UP001374803"/>
    </source>
</evidence>
<reference evidence="2" key="1">
    <citation type="submission" date="2021-12" db="EMBL/GenBank/DDBJ databases">
        <title>Discovery of the Pendulisporaceae a myxobacterial family with distinct sporulation behavior and unique specialized metabolism.</title>
        <authorList>
            <person name="Garcia R."/>
            <person name="Popoff A."/>
            <person name="Bader C.D."/>
            <person name="Loehr J."/>
            <person name="Walesch S."/>
            <person name="Walt C."/>
            <person name="Boldt J."/>
            <person name="Bunk B."/>
            <person name="Haeckl F.J.F.P.J."/>
            <person name="Gunesch A.P."/>
            <person name="Birkelbach J."/>
            <person name="Nuebel U."/>
            <person name="Pietschmann T."/>
            <person name="Bach T."/>
            <person name="Mueller R."/>
        </authorList>
    </citation>
    <scope>NUCLEOTIDE SEQUENCE</scope>
    <source>
        <strain evidence="2">MSr11367</strain>
    </source>
</reference>
<name>A0ABZ2L6R9_9BACT</name>
<dbReference type="EMBL" id="CP089983">
    <property type="protein sequence ID" value="WXB06637.1"/>
    <property type="molecule type" value="Genomic_DNA"/>
</dbReference>
<keyword evidence="3" id="KW-1185">Reference proteome</keyword>
<evidence type="ECO:0000313" key="2">
    <source>
        <dbReference type="EMBL" id="WXB06637.1"/>
    </source>
</evidence>
<sequence>MPTSMPSRLHEQLSEMHALRHEVHSRLHLAGLEEVLQWQDIEAESIELESSPTSDIVERKLSALVERLAKLLASISDGNPDSKSMFIAAVKPAHTPERVASGTSPSGREG</sequence>
<protein>
    <submittedName>
        <fullName evidence="2">Uncharacterized protein</fullName>
    </submittedName>
</protein>
<accession>A0ABZ2L6R9</accession>
<dbReference type="Proteomes" id="UP001374803">
    <property type="component" value="Chromosome"/>
</dbReference>
<organism evidence="2 3">
    <name type="scientific">Pendulispora rubella</name>
    <dbReference type="NCBI Taxonomy" id="2741070"/>
    <lineage>
        <taxon>Bacteria</taxon>
        <taxon>Pseudomonadati</taxon>
        <taxon>Myxococcota</taxon>
        <taxon>Myxococcia</taxon>
        <taxon>Myxococcales</taxon>
        <taxon>Sorangiineae</taxon>
        <taxon>Pendulisporaceae</taxon>
        <taxon>Pendulispora</taxon>
    </lineage>
</organism>
<feature type="region of interest" description="Disordered" evidence="1">
    <location>
        <begin position="89"/>
        <end position="110"/>
    </location>
</feature>
<feature type="compositionally biased region" description="Polar residues" evidence="1">
    <location>
        <begin position="101"/>
        <end position="110"/>
    </location>
</feature>
<proteinExistence type="predicted"/>
<gene>
    <name evidence="2" type="ORF">LVJ94_05210</name>
</gene>